<dbReference type="GO" id="GO:0022857">
    <property type="term" value="F:transmembrane transporter activity"/>
    <property type="evidence" value="ECO:0007669"/>
    <property type="project" value="InterPro"/>
</dbReference>
<keyword evidence="8" id="KW-0378">Hydrolase</keyword>
<dbReference type="SUPFAM" id="SSF49478">
    <property type="entry name" value="Cna protein B-type domain"/>
    <property type="match status" value="1"/>
</dbReference>
<evidence type="ECO:0000256" key="4">
    <source>
        <dbReference type="ARBA" id="ARBA00022989"/>
    </source>
</evidence>
<dbReference type="InterPro" id="IPR011701">
    <property type="entry name" value="MFS"/>
</dbReference>
<feature type="domain" description="Major facilitator superfamily (MFS) profile" evidence="7">
    <location>
        <begin position="15"/>
        <end position="464"/>
    </location>
</feature>
<organism evidence="8 9">
    <name type="scientific">Mumia flava</name>
    <dbReference type="NCBI Taxonomy" id="1348852"/>
    <lineage>
        <taxon>Bacteria</taxon>
        <taxon>Bacillati</taxon>
        <taxon>Actinomycetota</taxon>
        <taxon>Actinomycetes</taxon>
        <taxon>Propionibacteriales</taxon>
        <taxon>Nocardioidaceae</taxon>
        <taxon>Mumia</taxon>
    </lineage>
</organism>
<feature type="transmembrane region" description="Helical" evidence="6">
    <location>
        <begin position="266"/>
        <end position="287"/>
    </location>
</feature>
<comment type="subcellular location">
    <subcellularLocation>
        <location evidence="1">Cell membrane</location>
        <topology evidence="1">Multi-pass membrane protein</topology>
    </subcellularLocation>
</comment>
<evidence type="ECO:0000256" key="2">
    <source>
        <dbReference type="ARBA" id="ARBA00022448"/>
    </source>
</evidence>
<evidence type="ECO:0000256" key="6">
    <source>
        <dbReference type="SAM" id="Phobius"/>
    </source>
</evidence>
<dbReference type="Proteomes" id="UP000230842">
    <property type="component" value="Unassembled WGS sequence"/>
</dbReference>
<dbReference type="GO" id="GO:0030246">
    <property type="term" value="F:carbohydrate binding"/>
    <property type="evidence" value="ECO:0007669"/>
    <property type="project" value="InterPro"/>
</dbReference>
<accession>A0A2M9BF07</accession>
<dbReference type="Pfam" id="PF13620">
    <property type="entry name" value="CarboxypepD_reg"/>
    <property type="match status" value="2"/>
</dbReference>
<protein>
    <submittedName>
        <fullName evidence="8">Carboxypeptidase family protein</fullName>
    </submittedName>
</protein>
<dbReference type="InterPro" id="IPR013784">
    <property type="entry name" value="Carb-bd-like_fold"/>
</dbReference>
<feature type="transmembrane region" description="Helical" evidence="6">
    <location>
        <begin position="166"/>
        <end position="187"/>
    </location>
</feature>
<keyword evidence="4 6" id="KW-1133">Transmembrane helix</keyword>
<name>A0A2M9BF07_9ACTN</name>
<reference evidence="8 9" key="1">
    <citation type="submission" date="2017-11" db="EMBL/GenBank/DDBJ databases">
        <title>Genomic Encyclopedia of Archaeal and Bacterial Type Strains, Phase II (KMG-II): From Individual Species to Whole Genera.</title>
        <authorList>
            <person name="Goeker M."/>
        </authorList>
    </citation>
    <scope>NUCLEOTIDE SEQUENCE [LARGE SCALE GENOMIC DNA]</scope>
    <source>
        <strain evidence="8 9">DSM 27763</strain>
    </source>
</reference>
<evidence type="ECO:0000259" key="7">
    <source>
        <dbReference type="PROSITE" id="PS50850"/>
    </source>
</evidence>
<feature type="transmembrane region" description="Helical" evidence="6">
    <location>
        <begin position="224"/>
        <end position="246"/>
    </location>
</feature>
<keyword evidence="8" id="KW-0645">Protease</keyword>
<dbReference type="InterPro" id="IPR036259">
    <property type="entry name" value="MFS_trans_sf"/>
</dbReference>
<evidence type="ECO:0000256" key="5">
    <source>
        <dbReference type="ARBA" id="ARBA00023136"/>
    </source>
</evidence>
<dbReference type="PROSITE" id="PS50850">
    <property type="entry name" value="MFS"/>
    <property type="match status" value="1"/>
</dbReference>
<dbReference type="AlphaFoldDB" id="A0A2M9BF07"/>
<keyword evidence="9" id="KW-1185">Reference proteome</keyword>
<dbReference type="GO" id="GO:0005886">
    <property type="term" value="C:plasma membrane"/>
    <property type="evidence" value="ECO:0007669"/>
    <property type="project" value="UniProtKB-SubCell"/>
</dbReference>
<feature type="transmembrane region" description="Helical" evidence="6">
    <location>
        <begin position="436"/>
        <end position="458"/>
    </location>
</feature>
<evidence type="ECO:0000313" key="8">
    <source>
        <dbReference type="EMBL" id="PJJ56535.1"/>
    </source>
</evidence>
<dbReference type="Pfam" id="PF07690">
    <property type="entry name" value="MFS_1"/>
    <property type="match status" value="1"/>
</dbReference>
<feature type="transmembrane region" description="Helical" evidence="6">
    <location>
        <begin position="51"/>
        <end position="70"/>
    </location>
</feature>
<dbReference type="RefSeq" id="WP_170224754.1">
    <property type="nucleotide sequence ID" value="NZ_PGEZ01000001.1"/>
</dbReference>
<dbReference type="PANTHER" id="PTHR42718:SF9">
    <property type="entry name" value="MAJOR FACILITATOR SUPERFAMILY MULTIDRUG TRANSPORTER MFSC"/>
    <property type="match status" value="1"/>
</dbReference>
<evidence type="ECO:0000256" key="3">
    <source>
        <dbReference type="ARBA" id="ARBA00022692"/>
    </source>
</evidence>
<dbReference type="SUPFAM" id="SSF103473">
    <property type="entry name" value="MFS general substrate transporter"/>
    <property type="match status" value="1"/>
</dbReference>
<sequence length="648" mass="66248">MSTRGEAERARGGLVIAVLALCGTTVSLQQTLVLPLLPDFPHLLDTTADTASWLVTATLLAGAVATPTIARLADMFGKKRMMLVALAVMIAGSVLGALGTSIPLIIAARAMQGVGMSLIPVGIAIMRDELPRDRVPLGVALMSATLAIGAGIGLPASGLIAAHTSWHGIFVLTAVVGAIMLAAVAAVVPESPVRTHGSFDYRGAALLTVALTAGLLALSKGDHWGWTSAPTIGLATLAVVVLVAWIPVELRVPNPLVDVRVAARPAVLLVNLAALLTGMTLFLNMLVTTQLLQLPTETGFGLGLDTLHSGLWMAPGAIVFGVMAPVSAASIRRFGAQMTLLAGGALMAVAYGARVIWSHDLAQVVTGSMLVNVGTALTYAAMPTLIMRAVPVTESASANGLNTLMRSIGTSTSSALMAAVVSSSAVMIGGQVVPSFGALTAVMALAAAASVGVVALAVPTFRMRDVGEDGEQAHRHDTVVRGEVTDRGGRGIRHAVVTVLTPSGEAVDWSQVDPTGRFTVAVPGEGQYLVVAAADGWTPASRLTRLCEEEPAIIVLHERLVLSGTVSDRTGPAAGAVMALTRTSGEAVMSATTDDAGAYEVPLPPNGRYVLSVVHGGRTAARPVTVWGASRTADVEIGTDAAVAGDPT</sequence>
<feature type="transmembrane region" description="Helical" evidence="6">
    <location>
        <begin position="82"/>
        <end position="100"/>
    </location>
</feature>
<comment type="caution">
    <text evidence="8">The sequence shown here is derived from an EMBL/GenBank/DDBJ whole genome shotgun (WGS) entry which is preliminary data.</text>
</comment>
<dbReference type="EMBL" id="PGEZ01000001">
    <property type="protein sequence ID" value="PJJ56535.1"/>
    <property type="molecule type" value="Genomic_DNA"/>
</dbReference>
<gene>
    <name evidence="8" type="ORF">CLV56_0744</name>
</gene>
<dbReference type="SUPFAM" id="SSF49452">
    <property type="entry name" value="Starch-binding domain-like"/>
    <property type="match status" value="1"/>
</dbReference>
<evidence type="ECO:0000313" key="9">
    <source>
        <dbReference type="Proteomes" id="UP000230842"/>
    </source>
</evidence>
<feature type="transmembrane region" description="Helical" evidence="6">
    <location>
        <begin position="408"/>
        <end position="430"/>
    </location>
</feature>
<dbReference type="GO" id="GO:0004180">
    <property type="term" value="F:carboxypeptidase activity"/>
    <property type="evidence" value="ECO:0007669"/>
    <property type="project" value="UniProtKB-KW"/>
</dbReference>
<dbReference type="Gene3D" id="2.60.40.1120">
    <property type="entry name" value="Carboxypeptidase-like, regulatory domain"/>
    <property type="match status" value="2"/>
</dbReference>
<evidence type="ECO:0000256" key="1">
    <source>
        <dbReference type="ARBA" id="ARBA00004651"/>
    </source>
</evidence>
<keyword evidence="8" id="KW-0121">Carboxypeptidase</keyword>
<keyword evidence="2" id="KW-0813">Transport</keyword>
<dbReference type="PANTHER" id="PTHR42718">
    <property type="entry name" value="MAJOR FACILITATOR SUPERFAMILY MULTIDRUG TRANSPORTER MFSC"/>
    <property type="match status" value="1"/>
</dbReference>
<feature type="transmembrane region" description="Helical" evidence="6">
    <location>
        <begin position="338"/>
        <end position="357"/>
    </location>
</feature>
<keyword evidence="5 6" id="KW-0472">Membrane</keyword>
<proteinExistence type="predicted"/>
<dbReference type="CDD" id="cd17504">
    <property type="entry name" value="MFS_MMR_MDR_like"/>
    <property type="match status" value="1"/>
</dbReference>
<feature type="transmembrane region" description="Helical" evidence="6">
    <location>
        <begin position="369"/>
        <end position="387"/>
    </location>
</feature>
<keyword evidence="3 6" id="KW-0812">Transmembrane</keyword>
<feature type="transmembrane region" description="Helical" evidence="6">
    <location>
        <begin position="137"/>
        <end position="160"/>
    </location>
</feature>
<dbReference type="InterPro" id="IPR020846">
    <property type="entry name" value="MFS_dom"/>
</dbReference>
<feature type="transmembrane region" description="Helical" evidence="6">
    <location>
        <begin position="307"/>
        <end position="326"/>
    </location>
</feature>
<dbReference type="Gene3D" id="1.20.1250.20">
    <property type="entry name" value="MFS general substrate transporter like domains"/>
    <property type="match status" value="1"/>
</dbReference>